<protein>
    <submittedName>
        <fullName evidence="2">Uncharacterized protein</fullName>
    </submittedName>
</protein>
<keyword evidence="1" id="KW-0472">Membrane</keyword>
<name>A0AB36RV81_NEIME</name>
<feature type="transmembrane region" description="Helical" evidence="1">
    <location>
        <begin position="45"/>
        <end position="70"/>
    </location>
</feature>
<accession>A0AB36RV81</accession>
<evidence type="ECO:0000313" key="2">
    <source>
        <dbReference type="EMBL" id="PBJ88631.1"/>
    </source>
</evidence>
<evidence type="ECO:0000256" key="1">
    <source>
        <dbReference type="SAM" id="Phobius"/>
    </source>
</evidence>
<reference evidence="2 3" key="1">
    <citation type="journal article" date="2017" name="Clin. Infect. Dis.">
        <title>Increased Risk for Meningococcal Disease among Men who have Sex with Men in the United States, 2012-2015.</title>
        <authorList>
            <person name="Folaranmi T.A."/>
            <person name="Kretz C.B."/>
            <person name="Kamiya H."/>
            <person name="MacNeil J.R."/>
            <person name="Whaley M.J."/>
            <person name="Blain A."/>
            <person name="Antwi M."/>
            <person name="Dorsinville M."/>
            <person name="Pacilli M."/>
            <person name="Smith S."/>
            <person name="Civen R."/>
            <person name="Ngo V."/>
            <person name="Winter K."/>
            <person name="Harriman K."/>
            <person name="Wang X."/>
            <person name="Bowen V.B."/>
            <person name="Patel M."/>
            <person name="Martin S."/>
            <person name="Misegades L."/>
            <person name="Meyer S.A."/>
        </authorList>
    </citation>
    <scope>NUCLEOTIDE SEQUENCE [LARGE SCALE GENOMIC DNA]</scope>
    <source>
        <strain evidence="2 3">M26503</strain>
    </source>
</reference>
<dbReference type="AlphaFoldDB" id="A0AB36RV81"/>
<dbReference type="EMBL" id="NTLY01000002">
    <property type="protein sequence ID" value="PBJ88631.1"/>
    <property type="molecule type" value="Genomic_DNA"/>
</dbReference>
<comment type="caution">
    <text evidence="2">The sequence shown here is derived from an EMBL/GenBank/DDBJ whole genome shotgun (WGS) entry which is preliminary data.</text>
</comment>
<sequence>MWLFHQFFDFGESAVIGHKAHNRTVNAVAAIGSINTSFVFVPKAITIFVAFYKFVGFGVVLVALCLYVFFESFVYVVG</sequence>
<keyword evidence="1" id="KW-1133">Transmembrane helix</keyword>
<evidence type="ECO:0000313" key="3">
    <source>
        <dbReference type="Proteomes" id="UP000217930"/>
    </source>
</evidence>
<keyword evidence="1" id="KW-0812">Transmembrane</keyword>
<proteinExistence type="predicted"/>
<gene>
    <name evidence="2" type="ORF">CNQ34_02720</name>
</gene>
<organism evidence="2 3">
    <name type="scientific">Neisseria meningitidis</name>
    <dbReference type="NCBI Taxonomy" id="487"/>
    <lineage>
        <taxon>Bacteria</taxon>
        <taxon>Pseudomonadati</taxon>
        <taxon>Pseudomonadota</taxon>
        <taxon>Betaproteobacteria</taxon>
        <taxon>Neisseriales</taxon>
        <taxon>Neisseriaceae</taxon>
        <taxon>Neisseria</taxon>
    </lineage>
</organism>
<dbReference type="Proteomes" id="UP000217930">
    <property type="component" value="Unassembled WGS sequence"/>
</dbReference>